<dbReference type="PRINTS" id="PR01217">
    <property type="entry name" value="PRICHEXTENSN"/>
</dbReference>
<dbReference type="EMBL" id="QCYY01003125">
    <property type="protein sequence ID" value="ROT65179.1"/>
    <property type="molecule type" value="Genomic_DNA"/>
</dbReference>
<dbReference type="AlphaFoldDB" id="A0A423SM00"/>
<organism evidence="3 4">
    <name type="scientific">Penaeus vannamei</name>
    <name type="common">Whiteleg shrimp</name>
    <name type="synonym">Litopenaeus vannamei</name>
    <dbReference type="NCBI Taxonomy" id="6689"/>
    <lineage>
        <taxon>Eukaryota</taxon>
        <taxon>Metazoa</taxon>
        <taxon>Ecdysozoa</taxon>
        <taxon>Arthropoda</taxon>
        <taxon>Crustacea</taxon>
        <taxon>Multicrustacea</taxon>
        <taxon>Malacostraca</taxon>
        <taxon>Eumalacostraca</taxon>
        <taxon>Eucarida</taxon>
        <taxon>Decapoda</taxon>
        <taxon>Dendrobranchiata</taxon>
        <taxon>Penaeoidea</taxon>
        <taxon>Penaeidae</taxon>
        <taxon>Penaeus</taxon>
    </lineage>
</organism>
<feature type="compositionally biased region" description="Low complexity" evidence="1">
    <location>
        <begin position="222"/>
        <end position="234"/>
    </location>
</feature>
<proteinExistence type="predicted"/>
<evidence type="ECO:0000256" key="1">
    <source>
        <dbReference type="SAM" id="MobiDB-lite"/>
    </source>
</evidence>
<reference evidence="3 4" key="2">
    <citation type="submission" date="2019-01" db="EMBL/GenBank/DDBJ databases">
        <title>The decoding of complex shrimp genome reveals the adaptation for benthos swimmer, frequently molting mechanism and breeding impact on genome.</title>
        <authorList>
            <person name="Sun Y."/>
            <person name="Gao Y."/>
            <person name="Yu Y."/>
        </authorList>
    </citation>
    <scope>NUCLEOTIDE SEQUENCE [LARGE SCALE GENOMIC DNA]</scope>
    <source>
        <tissue evidence="3">Muscle</tissue>
    </source>
</reference>
<name>A0A423SM00_PENVA</name>
<feature type="chain" id="PRO_5019585828" evidence="2">
    <location>
        <begin position="24"/>
        <end position="372"/>
    </location>
</feature>
<keyword evidence="2" id="KW-0732">Signal</keyword>
<accession>A0A423SM00</accession>
<sequence>MALSGIGWLSCLLLRWDVRDLVGGDSSTFLSPHHIIPPFFFSPYDSLHHYLPISFPFFISPFRSPSLSPHITPLFFISSYYRSFCLLSPTSPHKIDTHSLFQPYTPPISPPKWSGLSLAYSKTHSSSPLSPSSFPPPPFSPSSSIPRFTPPTFSPSSLRHPPPHSFGPPPLLPIFLQVTHPSPLPSPPSRPPSPILLFLGHPLPPPGLSPPIFSPSHPPTLSPSLSPFLHLPSRSPHPPPGPLPPPFSPSLGHPLPPSRPSPPPSPILSPSHPPPPHPPPSPPPPPAPPWRTQTYTCHVDRKRHAPFRVLGWCPSCLVWLTQPARLFLPSPFPSFPPSFCSNSPLREKFLDFPRHLIPHFSSRDERSPVIGC</sequence>
<feature type="region of interest" description="Disordered" evidence="1">
    <location>
        <begin position="209"/>
        <end position="289"/>
    </location>
</feature>
<evidence type="ECO:0000313" key="3">
    <source>
        <dbReference type="EMBL" id="ROT65179.1"/>
    </source>
</evidence>
<keyword evidence="4" id="KW-1185">Reference proteome</keyword>
<evidence type="ECO:0000313" key="4">
    <source>
        <dbReference type="Proteomes" id="UP000283509"/>
    </source>
</evidence>
<reference evidence="3 4" key="1">
    <citation type="submission" date="2018-04" db="EMBL/GenBank/DDBJ databases">
        <authorList>
            <person name="Zhang X."/>
            <person name="Yuan J."/>
            <person name="Li F."/>
            <person name="Xiang J."/>
        </authorList>
    </citation>
    <scope>NUCLEOTIDE SEQUENCE [LARGE SCALE GENOMIC DNA]</scope>
    <source>
        <tissue evidence="3">Muscle</tissue>
    </source>
</reference>
<gene>
    <name evidence="3" type="ORF">C7M84_016854</name>
</gene>
<protein>
    <submittedName>
        <fullName evidence="3">Uncharacterized protein</fullName>
    </submittedName>
</protein>
<dbReference type="STRING" id="6689.A0A423SM00"/>
<feature type="compositionally biased region" description="Pro residues" evidence="1">
    <location>
        <begin position="209"/>
        <end position="221"/>
    </location>
</feature>
<feature type="signal peptide" evidence="2">
    <location>
        <begin position="1"/>
        <end position="23"/>
    </location>
</feature>
<dbReference type="Proteomes" id="UP000283509">
    <property type="component" value="Unassembled WGS sequence"/>
</dbReference>
<comment type="caution">
    <text evidence="3">The sequence shown here is derived from an EMBL/GenBank/DDBJ whole genome shotgun (WGS) entry which is preliminary data.</text>
</comment>
<feature type="compositionally biased region" description="Pro residues" evidence="1">
    <location>
        <begin position="235"/>
        <end position="289"/>
    </location>
</feature>
<evidence type="ECO:0000256" key="2">
    <source>
        <dbReference type="SAM" id="SignalP"/>
    </source>
</evidence>